<dbReference type="Proteomes" id="UP001283361">
    <property type="component" value="Unassembled WGS sequence"/>
</dbReference>
<sequence length="136" mass="15538">MQPQVSNHQKIKVNFHELCHTLSLLKWTTNDADTSSDFSPPSPPHPLPSEEHNNKLFYDISIVYSYLRSITTSYSTTCPLSTAIYQTQQQVILRHNHCLQLSEEHNNKLLHNMPIVYSHLRSITSYSTACPLSTAI</sequence>
<proteinExistence type="predicted"/>
<dbReference type="AlphaFoldDB" id="A0AAE1ALY4"/>
<dbReference type="EMBL" id="JAWDGP010001574">
    <property type="protein sequence ID" value="KAK3790098.1"/>
    <property type="molecule type" value="Genomic_DNA"/>
</dbReference>
<reference evidence="1" key="1">
    <citation type="journal article" date="2023" name="G3 (Bethesda)">
        <title>A reference genome for the long-term kleptoplast-retaining sea slug Elysia crispata morphotype clarki.</title>
        <authorList>
            <person name="Eastman K.E."/>
            <person name="Pendleton A.L."/>
            <person name="Shaikh M.A."/>
            <person name="Suttiyut T."/>
            <person name="Ogas R."/>
            <person name="Tomko P."/>
            <person name="Gavelis G."/>
            <person name="Widhalm J.R."/>
            <person name="Wisecaver J.H."/>
        </authorList>
    </citation>
    <scope>NUCLEOTIDE SEQUENCE</scope>
    <source>
        <strain evidence="1">ECLA1</strain>
    </source>
</reference>
<accession>A0AAE1ALY4</accession>
<gene>
    <name evidence="1" type="ORF">RRG08_057064</name>
</gene>
<comment type="caution">
    <text evidence="1">The sequence shown here is derived from an EMBL/GenBank/DDBJ whole genome shotgun (WGS) entry which is preliminary data.</text>
</comment>
<evidence type="ECO:0000313" key="1">
    <source>
        <dbReference type="EMBL" id="KAK3790098.1"/>
    </source>
</evidence>
<protein>
    <submittedName>
        <fullName evidence="1">Uncharacterized protein</fullName>
    </submittedName>
</protein>
<keyword evidence="2" id="KW-1185">Reference proteome</keyword>
<name>A0AAE1ALY4_9GAST</name>
<evidence type="ECO:0000313" key="2">
    <source>
        <dbReference type="Proteomes" id="UP001283361"/>
    </source>
</evidence>
<organism evidence="1 2">
    <name type="scientific">Elysia crispata</name>
    <name type="common">lettuce slug</name>
    <dbReference type="NCBI Taxonomy" id="231223"/>
    <lineage>
        <taxon>Eukaryota</taxon>
        <taxon>Metazoa</taxon>
        <taxon>Spiralia</taxon>
        <taxon>Lophotrochozoa</taxon>
        <taxon>Mollusca</taxon>
        <taxon>Gastropoda</taxon>
        <taxon>Heterobranchia</taxon>
        <taxon>Euthyneura</taxon>
        <taxon>Panpulmonata</taxon>
        <taxon>Sacoglossa</taxon>
        <taxon>Placobranchoidea</taxon>
        <taxon>Plakobranchidae</taxon>
        <taxon>Elysia</taxon>
    </lineage>
</organism>